<reference evidence="2" key="1">
    <citation type="submission" date="2022-08" db="EMBL/GenBank/DDBJ databases">
        <title>Genomic Encyclopedia of Type Strains, Phase V (KMG-V): Genome sequencing to study the core and pangenomes of soil and plant-associated prokaryotes.</title>
        <authorList>
            <person name="Whitman W."/>
        </authorList>
    </citation>
    <scope>NUCLEOTIDE SEQUENCE</scope>
    <source>
        <strain evidence="2">0</strain>
    </source>
</reference>
<evidence type="ECO:0000313" key="2">
    <source>
        <dbReference type="EMBL" id="MCS3678129.1"/>
    </source>
</evidence>
<feature type="region of interest" description="Disordered" evidence="1">
    <location>
        <begin position="268"/>
        <end position="290"/>
    </location>
</feature>
<dbReference type="AlphaFoldDB" id="A0A9X2Q0F7"/>
<evidence type="ECO:0000313" key="3">
    <source>
        <dbReference type="Proteomes" id="UP001155027"/>
    </source>
</evidence>
<dbReference type="GeneID" id="83727329"/>
<sequence>MRHPPGWHPQEALRSGALCAVCVVGWALLTVGGVGPAAAQTTGGDASLVERYQNERYRALARRHLRQKGTWPAHPPVQLPTPTDSLHLVRPSAPSPTAQLPSFPLDDVRPVRHLEREWFRSRFADAEWAFLGGTADYTFLDTTRTPALRARLQAEFGDPTQTLADAPIEDSLAGRPQFEYWFVVNDSIPVQVMDGRGPQGRGLIVAADRAYRHRLRGLRDTLLAPLQDAGPAPHVDYYYDERRRRWYRTGYDGRSFFLTPISRGAIVPGRRPRLDTTRTSDASASSPPSP</sequence>
<accession>A0A9X2Q0F7</accession>
<evidence type="ECO:0000256" key="1">
    <source>
        <dbReference type="SAM" id="MobiDB-lite"/>
    </source>
</evidence>
<dbReference type="EMBL" id="JANUAU010000006">
    <property type="protein sequence ID" value="MCS3678129.1"/>
    <property type="molecule type" value="Genomic_DNA"/>
</dbReference>
<feature type="compositionally biased region" description="Low complexity" evidence="1">
    <location>
        <begin position="279"/>
        <end position="290"/>
    </location>
</feature>
<protein>
    <submittedName>
        <fullName evidence="2">Uncharacterized protein</fullName>
    </submittedName>
</protein>
<name>A0A9X2Q0F7_9BACT</name>
<dbReference type="Proteomes" id="UP001155027">
    <property type="component" value="Unassembled WGS sequence"/>
</dbReference>
<proteinExistence type="predicted"/>
<organism evidence="2 3">
    <name type="scientific">Salinibacter ruber</name>
    <dbReference type="NCBI Taxonomy" id="146919"/>
    <lineage>
        <taxon>Bacteria</taxon>
        <taxon>Pseudomonadati</taxon>
        <taxon>Rhodothermota</taxon>
        <taxon>Rhodothermia</taxon>
        <taxon>Rhodothermales</taxon>
        <taxon>Salinibacteraceae</taxon>
        <taxon>Salinibacter</taxon>
    </lineage>
</organism>
<comment type="caution">
    <text evidence="2">The sequence shown here is derived from an EMBL/GenBank/DDBJ whole genome shotgun (WGS) entry which is preliminary data.</text>
</comment>
<dbReference type="RefSeq" id="WP_013060948.1">
    <property type="nucleotide sequence ID" value="NZ_CALTSL010000013.1"/>
</dbReference>
<gene>
    <name evidence="2" type="ORF">GGP71_002059</name>
</gene>